<evidence type="ECO:0000313" key="1">
    <source>
        <dbReference type="EMBL" id="QHT78266.1"/>
    </source>
</evidence>
<dbReference type="EMBL" id="MN739930">
    <property type="protein sequence ID" value="QHT78266.1"/>
    <property type="molecule type" value="Genomic_DNA"/>
</dbReference>
<protein>
    <recommendedName>
        <fullName evidence="2">T4 RNA ligase 1-like N-terminal domain-containing protein</fullName>
    </recommendedName>
</protein>
<evidence type="ECO:0008006" key="2">
    <source>
        <dbReference type="Google" id="ProtNLM"/>
    </source>
</evidence>
<name>A0A6C0HDM6_9ZZZZ</name>
<proteinExistence type="predicted"/>
<reference evidence="1" key="1">
    <citation type="journal article" date="2020" name="Nature">
        <title>Giant virus diversity and host interactions through global metagenomics.</title>
        <authorList>
            <person name="Schulz F."/>
            <person name="Roux S."/>
            <person name="Paez-Espino D."/>
            <person name="Jungbluth S."/>
            <person name="Walsh D.A."/>
            <person name="Denef V.J."/>
            <person name="McMahon K.D."/>
            <person name="Konstantinidis K.T."/>
            <person name="Eloe-Fadrosh E.A."/>
            <person name="Kyrpides N.C."/>
            <person name="Woyke T."/>
        </authorList>
    </citation>
    <scope>NUCLEOTIDE SEQUENCE</scope>
    <source>
        <strain evidence="1">GVMAG-M-3300023179-91</strain>
    </source>
</reference>
<dbReference type="AlphaFoldDB" id="A0A6C0HDM6"/>
<accession>A0A6C0HDM6</accession>
<organism evidence="1">
    <name type="scientific">viral metagenome</name>
    <dbReference type="NCBI Taxonomy" id="1070528"/>
    <lineage>
        <taxon>unclassified sequences</taxon>
        <taxon>metagenomes</taxon>
        <taxon>organismal metagenomes</taxon>
    </lineage>
</organism>
<sequence>MSSACVIYKISEVPGFSELLGENGVLDSESKTLKLCKTNVVTRNNQSYKVIRYDKNFLSFDLISQNGLLRSVIINGNNRIVSFAPPKSIAWDTFVKENPVKTSDIVAEEFVEGTMINVFWDSTAGLSGAWELATRNSVGGEVSFFKNANAKTFRTMFLEAASKSNFELNMLNPLFCYSFVLQHPDNRIVVPFKTPQLYLVAVYEICHTEGGVVNIIQSDMEIVKKTGLWDQTSIKFPQIYENWSVYDDLKSQYSSMNTSYEILGVVVRNKQTGVRTKLRNPVYENVRHLRGNQPKMQYQYLSLRKNGSVGEFLKYYPEYKKDFAFFRKGLHDFTFALYENYVSCYIKKEKPLLEFADNFRTHMFHIHKKYIDELKPKNEFITNSEVIKYVNEMPTTLQMYSLNYNMRKRRQDFIAVEANDE</sequence>